<feature type="compositionally biased region" description="Low complexity" evidence="1">
    <location>
        <begin position="222"/>
        <end position="233"/>
    </location>
</feature>
<dbReference type="AlphaFoldDB" id="A0AAD7MB53"/>
<evidence type="ECO:0000313" key="3">
    <source>
        <dbReference type="Proteomes" id="UP001215598"/>
    </source>
</evidence>
<proteinExistence type="predicted"/>
<keyword evidence="3" id="KW-1185">Reference proteome</keyword>
<gene>
    <name evidence="2" type="ORF">B0H16DRAFT_1746157</name>
</gene>
<evidence type="ECO:0000256" key="1">
    <source>
        <dbReference type="SAM" id="MobiDB-lite"/>
    </source>
</evidence>
<feature type="region of interest" description="Disordered" evidence="1">
    <location>
        <begin position="59"/>
        <end position="86"/>
    </location>
</feature>
<name>A0AAD7MB53_9AGAR</name>
<dbReference type="Proteomes" id="UP001215598">
    <property type="component" value="Unassembled WGS sequence"/>
</dbReference>
<comment type="caution">
    <text evidence="2">The sequence shown here is derived from an EMBL/GenBank/DDBJ whole genome shotgun (WGS) entry which is preliminary data.</text>
</comment>
<dbReference type="EMBL" id="JARKIB010000430">
    <property type="protein sequence ID" value="KAJ7708591.1"/>
    <property type="molecule type" value="Genomic_DNA"/>
</dbReference>
<accession>A0AAD7MB53</accession>
<protein>
    <submittedName>
        <fullName evidence="2">Uncharacterized protein</fullName>
    </submittedName>
</protein>
<sequence length="477" mass="53489">MSVNRIPNYNPGPTYVVCGECSLLVRPVNSTEENGFAEGSSYTVCVHLANAGFDPSWVELPDSPRADNADLPDEKQANVNEDGDLTPDEEEYLSAELEVAAHEERRRLRGERPLIALEYDVNIRQLQKYRYYPNPIADEEMAASQSELLDEQIRMDPIYGPQFRAPAAISAEFEARREEDRVRITGRAKPDCPWGTTRRKRCGTTCPSDSLLRSSWRYRFKTNTAPDTATEDPATTDHGESAPTEPRLASGRIKLRPLNAPASPGPQDEIILQSVVLTSAGEGERVNVLVDRNNNVYTCTENLPEWHYLNPQFRPVHEAALELAERERAAEGLPTIQHQYHPRMFVARDRRGVPDREPRLLPGVVFHERLARLDPKFDDENGLPGFHVQFFAGRTEHSSTVRRPETVGLLDQPAQPQKLTAPITALLNINGTEVFALFDTGSTTNSMTPEFASATKALISQQLGQARNLRFLLIQCH</sequence>
<feature type="compositionally biased region" description="Basic and acidic residues" evidence="1">
    <location>
        <begin position="62"/>
        <end position="76"/>
    </location>
</feature>
<reference evidence="2" key="1">
    <citation type="submission" date="2023-03" db="EMBL/GenBank/DDBJ databases">
        <title>Massive genome expansion in bonnet fungi (Mycena s.s.) driven by repeated elements and novel gene families across ecological guilds.</title>
        <authorList>
            <consortium name="Lawrence Berkeley National Laboratory"/>
            <person name="Harder C.B."/>
            <person name="Miyauchi S."/>
            <person name="Viragh M."/>
            <person name="Kuo A."/>
            <person name="Thoen E."/>
            <person name="Andreopoulos B."/>
            <person name="Lu D."/>
            <person name="Skrede I."/>
            <person name="Drula E."/>
            <person name="Henrissat B."/>
            <person name="Morin E."/>
            <person name="Kohler A."/>
            <person name="Barry K."/>
            <person name="LaButti K."/>
            <person name="Morin E."/>
            <person name="Salamov A."/>
            <person name="Lipzen A."/>
            <person name="Mereny Z."/>
            <person name="Hegedus B."/>
            <person name="Baldrian P."/>
            <person name="Stursova M."/>
            <person name="Weitz H."/>
            <person name="Taylor A."/>
            <person name="Grigoriev I.V."/>
            <person name="Nagy L.G."/>
            <person name="Martin F."/>
            <person name="Kauserud H."/>
        </authorList>
    </citation>
    <scope>NUCLEOTIDE SEQUENCE</scope>
    <source>
        <strain evidence="2">CBHHK182m</strain>
    </source>
</reference>
<organism evidence="2 3">
    <name type="scientific">Mycena metata</name>
    <dbReference type="NCBI Taxonomy" id="1033252"/>
    <lineage>
        <taxon>Eukaryota</taxon>
        <taxon>Fungi</taxon>
        <taxon>Dikarya</taxon>
        <taxon>Basidiomycota</taxon>
        <taxon>Agaricomycotina</taxon>
        <taxon>Agaricomycetes</taxon>
        <taxon>Agaricomycetidae</taxon>
        <taxon>Agaricales</taxon>
        <taxon>Marasmiineae</taxon>
        <taxon>Mycenaceae</taxon>
        <taxon>Mycena</taxon>
    </lineage>
</organism>
<feature type="region of interest" description="Disordered" evidence="1">
    <location>
        <begin position="222"/>
        <end position="252"/>
    </location>
</feature>
<evidence type="ECO:0000313" key="2">
    <source>
        <dbReference type="EMBL" id="KAJ7708591.1"/>
    </source>
</evidence>